<dbReference type="InterPro" id="IPR011992">
    <property type="entry name" value="EF-hand-dom_pair"/>
</dbReference>
<sequence length="239" mass="27114">MTTGKASWLPFVAVKSVDTWATAALSGSAYVLSHGEVEKMNQLSAVPFLNAELVEICRIQVPQQPKLTNRLMYAVRVNNEVKDFKCCTNDKRIEWIDRNQLKSGHENLWGPEPHLFADIVAAKKLKKTLVEFSIDDALQHCPREPPRTHQELMVKSAGIGEQEILKVYLEFVEHCFPCLYMTPYSFTNLMLKLGWNKDFKTGNMFRAFKFTETGHISFQELLLGLAAMEQATHHGGEIG</sequence>
<keyword evidence="2" id="KW-1185">Reference proteome</keyword>
<proteinExistence type="predicted"/>
<dbReference type="VEuPathDB" id="VectorBase:LDEU013483"/>
<dbReference type="Proteomes" id="UP000288716">
    <property type="component" value="Unassembled WGS sequence"/>
</dbReference>
<comment type="caution">
    <text evidence="1">The sequence shown here is derived from an EMBL/GenBank/DDBJ whole genome shotgun (WGS) entry which is preliminary data.</text>
</comment>
<evidence type="ECO:0000313" key="1">
    <source>
        <dbReference type="EMBL" id="RWS18557.1"/>
    </source>
</evidence>
<dbReference type="STRING" id="299467.A0A443RTD0"/>
<reference evidence="1 2" key="1">
    <citation type="journal article" date="2018" name="Gigascience">
        <title>Genomes of trombidid mites reveal novel predicted allergens and laterally-transferred genes associated with secondary metabolism.</title>
        <authorList>
            <person name="Dong X."/>
            <person name="Chaisiri K."/>
            <person name="Xia D."/>
            <person name="Armstrong S.D."/>
            <person name="Fang Y."/>
            <person name="Donnelly M.J."/>
            <person name="Kadowaki T."/>
            <person name="McGarry J.W."/>
            <person name="Darby A.C."/>
            <person name="Makepeace B.L."/>
        </authorList>
    </citation>
    <scope>NUCLEOTIDE SEQUENCE [LARGE SCALE GENOMIC DNA]</scope>
    <source>
        <strain evidence="1">UoL-UT</strain>
    </source>
</reference>
<dbReference type="AlphaFoldDB" id="A0A443RTD0"/>
<organism evidence="1 2">
    <name type="scientific">Leptotrombidium deliense</name>
    <dbReference type="NCBI Taxonomy" id="299467"/>
    <lineage>
        <taxon>Eukaryota</taxon>
        <taxon>Metazoa</taxon>
        <taxon>Ecdysozoa</taxon>
        <taxon>Arthropoda</taxon>
        <taxon>Chelicerata</taxon>
        <taxon>Arachnida</taxon>
        <taxon>Acari</taxon>
        <taxon>Acariformes</taxon>
        <taxon>Trombidiformes</taxon>
        <taxon>Prostigmata</taxon>
        <taxon>Anystina</taxon>
        <taxon>Parasitengona</taxon>
        <taxon>Trombiculoidea</taxon>
        <taxon>Trombiculidae</taxon>
        <taxon>Leptotrombidium</taxon>
    </lineage>
</organism>
<gene>
    <name evidence="1" type="ORF">B4U80_12474</name>
</gene>
<dbReference type="SUPFAM" id="SSF47473">
    <property type="entry name" value="EF-hand"/>
    <property type="match status" value="1"/>
</dbReference>
<evidence type="ECO:0000313" key="2">
    <source>
        <dbReference type="Proteomes" id="UP000288716"/>
    </source>
</evidence>
<dbReference type="OrthoDB" id="256429at2759"/>
<dbReference type="Gene3D" id="1.10.238.10">
    <property type="entry name" value="EF-hand"/>
    <property type="match status" value="1"/>
</dbReference>
<feature type="non-terminal residue" evidence="1">
    <location>
        <position position="239"/>
    </location>
</feature>
<accession>A0A443RTD0</accession>
<dbReference type="EMBL" id="NCKV01037939">
    <property type="protein sequence ID" value="RWS18557.1"/>
    <property type="molecule type" value="Genomic_DNA"/>
</dbReference>
<name>A0A443RTD0_9ACAR</name>
<protein>
    <submittedName>
        <fullName evidence="1">Calcineurin-like protein phosphoesterase</fullName>
    </submittedName>
</protein>